<dbReference type="EMBL" id="CP036276">
    <property type="protein sequence ID" value="QDU41884.1"/>
    <property type="molecule type" value="Genomic_DNA"/>
</dbReference>
<dbReference type="RefSeq" id="WP_145373871.1">
    <property type="nucleotide sequence ID" value="NZ_CP036276.1"/>
</dbReference>
<feature type="transmembrane region" description="Helical" evidence="1">
    <location>
        <begin position="424"/>
        <end position="441"/>
    </location>
</feature>
<dbReference type="Proteomes" id="UP000319383">
    <property type="component" value="Chromosome"/>
</dbReference>
<proteinExistence type="predicted"/>
<protein>
    <submittedName>
        <fullName evidence="2">Uncharacterized protein</fullName>
    </submittedName>
</protein>
<evidence type="ECO:0000256" key="1">
    <source>
        <dbReference type="SAM" id="Phobius"/>
    </source>
</evidence>
<keyword evidence="1" id="KW-0812">Transmembrane</keyword>
<sequence length="472" mass="54567">MKRKYSLFRSLVLTLLMTLPLFIGIAALVGFTGESWKEYKRYRRSVEPQGWSVYTRLVVLRDGTPAIEEQIRHENRYQQKMMTLEGVELPRDAERLRGIYLQDDLDAQSRRLRLQERLFTPTEALRPNPPPHFYDPNRPGHVWLFRESDQNAGKYYLVNIDRDFQQIERYFDRNGIRDDEPGAESSFSEPLGVIESDGVIVFQSGPEIVAIDFKNQSVTQISDDTALRWGFRKGYGEGDYRREVILVSKNKIQTIDFSGNEVNSYAVEGRRDVELFVTEDDHLLVKMYSKPVAESTTEGRVNIWTESLFELQNDGQKSELEQYTRQTPRSAPLAETAGMRAVDCFIGQTGLGIMFPGPGVLFCIESTGAYLASQYESRHVKFAENWQRIHAQSPWAFPMSAFFGAIAAYFCYSRQRRYQARWTKTWTVFVFLFGPAGYLAWRWHREWPPPELVGVTREEFEGPAVNGLEVFA</sequence>
<keyword evidence="1" id="KW-1133">Transmembrane helix</keyword>
<dbReference type="AlphaFoldDB" id="A0A517ZHD5"/>
<name>A0A517ZHD5_9PLAN</name>
<reference evidence="2 3" key="1">
    <citation type="submission" date="2019-02" db="EMBL/GenBank/DDBJ databases">
        <title>Deep-cultivation of Planctomycetes and their phenomic and genomic characterization uncovers novel biology.</title>
        <authorList>
            <person name="Wiegand S."/>
            <person name="Jogler M."/>
            <person name="Boedeker C."/>
            <person name="Pinto D."/>
            <person name="Vollmers J."/>
            <person name="Rivas-Marin E."/>
            <person name="Kohn T."/>
            <person name="Peeters S.H."/>
            <person name="Heuer A."/>
            <person name="Rast P."/>
            <person name="Oberbeckmann S."/>
            <person name="Bunk B."/>
            <person name="Jeske O."/>
            <person name="Meyerdierks A."/>
            <person name="Storesund J.E."/>
            <person name="Kallscheuer N."/>
            <person name="Luecker S."/>
            <person name="Lage O.M."/>
            <person name="Pohl T."/>
            <person name="Merkel B.J."/>
            <person name="Hornburger P."/>
            <person name="Mueller R.-W."/>
            <person name="Bruemmer F."/>
            <person name="Labrenz M."/>
            <person name="Spormann A.M."/>
            <person name="Op den Camp H."/>
            <person name="Overmann J."/>
            <person name="Amann R."/>
            <person name="Jetten M.S.M."/>
            <person name="Mascher T."/>
            <person name="Medema M.H."/>
            <person name="Devos D.P."/>
            <person name="Kaster A.-K."/>
            <person name="Ovreas L."/>
            <person name="Rohde M."/>
            <person name="Galperin M.Y."/>
            <person name="Jogler C."/>
        </authorList>
    </citation>
    <scope>NUCLEOTIDE SEQUENCE [LARGE SCALE GENOMIC DNA]</scope>
    <source>
        <strain evidence="2 3">Mal52</strain>
    </source>
</reference>
<organism evidence="2 3">
    <name type="scientific">Symmachiella dynata</name>
    <dbReference type="NCBI Taxonomy" id="2527995"/>
    <lineage>
        <taxon>Bacteria</taxon>
        <taxon>Pseudomonadati</taxon>
        <taxon>Planctomycetota</taxon>
        <taxon>Planctomycetia</taxon>
        <taxon>Planctomycetales</taxon>
        <taxon>Planctomycetaceae</taxon>
        <taxon>Symmachiella</taxon>
    </lineage>
</organism>
<dbReference type="KEGG" id="sdyn:Mal52_03390"/>
<feature type="transmembrane region" description="Helical" evidence="1">
    <location>
        <begin position="395"/>
        <end position="412"/>
    </location>
</feature>
<evidence type="ECO:0000313" key="3">
    <source>
        <dbReference type="Proteomes" id="UP000319383"/>
    </source>
</evidence>
<gene>
    <name evidence="2" type="ORF">Mal52_03390</name>
</gene>
<accession>A0A517ZHD5</accession>
<keyword evidence="3" id="KW-1185">Reference proteome</keyword>
<keyword evidence="1" id="KW-0472">Membrane</keyword>
<evidence type="ECO:0000313" key="2">
    <source>
        <dbReference type="EMBL" id="QDU41884.1"/>
    </source>
</evidence>